<evidence type="ECO:0000313" key="2">
    <source>
        <dbReference type="Proteomes" id="UP001354709"/>
    </source>
</evidence>
<dbReference type="Proteomes" id="UP001354709">
    <property type="component" value="Unassembled WGS sequence"/>
</dbReference>
<protein>
    <submittedName>
        <fullName evidence="1">Uncharacterized protein</fullName>
    </submittedName>
</protein>
<evidence type="ECO:0000313" key="1">
    <source>
        <dbReference type="EMBL" id="MEE4591227.1"/>
    </source>
</evidence>
<accession>A0ABU7PQ52</accession>
<organism evidence="1 2">
    <name type="scientific">Streptomyces asiaticus subsp. ignotus</name>
    <dbReference type="NCBI Taxonomy" id="3098222"/>
    <lineage>
        <taxon>Bacteria</taxon>
        <taxon>Bacillati</taxon>
        <taxon>Actinomycetota</taxon>
        <taxon>Actinomycetes</taxon>
        <taxon>Kitasatosporales</taxon>
        <taxon>Streptomycetaceae</taxon>
        <taxon>Streptomyces</taxon>
        <taxon>Streptomyces violaceusniger group</taxon>
    </lineage>
</organism>
<gene>
    <name evidence="1" type="ORF">V2J94_04890</name>
</gene>
<proteinExistence type="predicted"/>
<dbReference type="EMBL" id="JAZBJO010000002">
    <property type="protein sequence ID" value="MEE4591227.1"/>
    <property type="molecule type" value="Genomic_DNA"/>
</dbReference>
<comment type="caution">
    <text evidence="1">The sequence shown here is derived from an EMBL/GenBank/DDBJ whole genome shotgun (WGS) entry which is preliminary data.</text>
</comment>
<name>A0ABU7PQ52_9ACTN</name>
<dbReference type="RefSeq" id="WP_330806454.1">
    <property type="nucleotide sequence ID" value="NZ_JAZBJO010000002.1"/>
</dbReference>
<sequence>MAEQPDTARAGLLAEPAQRLLADVESAVPVLDQPVHVGAGLVLGDPAGADEIPLVVAAVRVLPLARGVVLVRHQDRSAPGATDPLQPLRQPGRPLRAADVQPVQDPVVHQAVVATARHGSADPPRVLQGAAHPAPAALLERRAVVRRGDTGRAQLALEGQQRAFQGQFGPGARQQLLLRTVAVHIHQTGQTQHPLAVDVGLHTARVRCDLRDPAVPDRDQRVVQHPVRQHRPYVPQHVVPGRAAQRPALGRWSHSHREL</sequence>
<keyword evidence="2" id="KW-1185">Reference proteome</keyword>
<reference evidence="1 2" key="1">
    <citation type="submission" date="2023-11" db="EMBL/GenBank/DDBJ databases">
        <title>30 novel species of actinomycetes from the DSMZ collection.</title>
        <authorList>
            <person name="Nouioui I."/>
        </authorList>
    </citation>
    <scope>NUCLEOTIDE SEQUENCE [LARGE SCALE GENOMIC DNA]</scope>
    <source>
        <strain evidence="1 2">DSM 41524</strain>
    </source>
</reference>